<keyword evidence="4 5" id="KW-0472">Membrane</keyword>
<evidence type="ECO:0000256" key="3">
    <source>
        <dbReference type="ARBA" id="ARBA00022989"/>
    </source>
</evidence>
<accession>A0A1I7T5C2</accession>
<reference evidence="8" key="1">
    <citation type="submission" date="2016-11" db="UniProtKB">
        <authorList>
            <consortium name="WormBaseParasite"/>
        </authorList>
    </citation>
    <scope>IDENTIFICATION</scope>
</reference>
<organism evidence="7 8">
    <name type="scientific">Caenorhabditis tropicalis</name>
    <dbReference type="NCBI Taxonomy" id="1561998"/>
    <lineage>
        <taxon>Eukaryota</taxon>
        <taxon>Metazoa</taxon>
        <taxon>Ecdysozoa</taxon>
        <taxon>Nematoda</taxon>
        <taxon>Chromadorea</taxon>
        <taxon>Rhabditida</taxon>
        <taxon>Rhabditina</taxon>
        <taxon>Rhabditomorpha</taxon>
        <taxon>Rhabditoidea</taxon>
        <taxon>Rhabditidae</taxon>
        <taxon>Peloderinae</taxon>
        <taxon>Caenorhabditis</taxon>
    </lineage>
</organism>
<dbReference type="PANTHER" id="PTHR15407:SF41">
    <property type="entry name" value="FUKUTIN"/>
    <property type="match status" value="1"/>
</dbReference>
<comment type="subcellular location">
    <subcellularLocation>
        <location evidence="1">Membrane</location>
        <topology evidence="1">Single-pass membrane protein</topology>
    </subcellularLocation>
</comment>
<dbReference type="GO" id="GO:0016020">
    <property type="term" value="C:membrane"/>
    <property type="evidence" value="ECO:0007669"/>
    <property type="project" value="UniProtKB-SubCell"/>
</dbReference>
<protein>
    <submittedName>
        <fullName evidence="8">Fukutin</fullName>
    </submittedName>
</protein>
<evidence type="ECO:0000259" key="6">
    <source>
        <dbReference type="Pfam" id="PF24413"/>
    </source>
</evidence>
<evidence type="ECO:0000256" key="5">
    <source>
        <dbReference type="SAM" id="Phobius"/>
    </source>
</evidence>
<dbReference type="InterPro" id="IPR009644">
    <property type="entry name" value="FKTN/MNN4/W02B3.4-1"/>
</dbReference>
<keyword evidence="7" id="KW-1185">Reference proteome</keyword>
<keyword evidence="3 5" id="KW-1133">Transmembrane helix</keyword>
<feature type="transmembrane region" description="Helical" evidence="5">
    <location>
        <begin position="7"/>
        <end position="28"/>
    </location>
</feature>
<name>A0A1I7T5C2_9PELO</name>
<dbReference type="WBParaSite" id="Csp11.Scaffold510.g2544.t1">
    <property type="protein sequence ID" value="Csp11.Scaffold510.g2544.t1"/>
    <property type="gene ID" value="Csp11.Scaffold510.g2544"/>
</dbReference>
<keyword evidence="2 5" id="KW-0812">Transmembrane</keyword>
<dbReference type="STRING" id="1561998.A0A1I7T5C2"/>
<sequence length="395" mass="47586">MRLKKHRLLLILASSISIFLFFISYQYYFYDSSVILIDEKWRRIIEKRQAEVNESIGCVDFLKKLEEKIKVPVLLIDMNVLENIGKHKCDQLKVYDTLIQVATDSRKDLNFIDRHIFEPLFFENNELRDYLEFATHPKRIIPKNFDTVKYGNLAVPRKPFRFRKFWENSRLIECANRTMNRKETGEKKRLDPILAAFELSRLRDLLIRYDMFPVISEGTLLGWYRECTIIPHTQDLDIHVIVEEFNPRFVDDMREGRSIFKLNRRLGKLDAMELTVSPRNGYRVYTDIFMMYQEKQKNGEDINWISGMCGDGERIRYRFPLFYPFCSADLLGHLVWTTCDPERIIKEEYGEKWFEDVPTNNYSWFESDKNVERNMEWFSSWEMRKITFQDDYGYH</sequence>
<dbReference type="InterPro" id="IPR057641">
    <property type="entry name" value="W02B3_4_N"/>
</dbReference>
<proteinExistence type="predicted"/>
<dbReference type="AlphaFoldDB" id="A0A1I7T5C2"/>
<evidence type="ECO:0000256" key="1">
    <source>
        <dbReference type="ARBA" id="ARBA00004167"/>
    </source>
</evidence>
<evidence type="ECO:0000256" key="2">
    <source>
        <dbReference type="ARBA" id="ARBA00022692"/>
    </source>
</evidence>
<dbReference type="PANTHER" id="PTHR15407">
    <property type="entry name" value="FUKUTIN-RELATED"/>
    <property type="match status" value="1"/>
</dbReference>
<dbReference type="Pfam" id="PF24413">
    <property type="entry name" value="W02B3_4_N"/>
    <property type="match status" value="1"/>
</dbReference>
<evidence type="ECO:0000313" key="7">
    <source>
        <dbReference type="Proteomes" id="UP000095282"/>
    </source>
</evidence>
<feature type="domain" description="W02B3.4-like N-terminal" evidence="6">
    <location>
        <begin position="58"/>
        <end position="173"/>
    </location>
</feature>
<evidence type="ECO:0000256" key="4">
    <source>
        <dbReference type="ARBA" id="ARBA00023136"/>
    </source>
</evidence>
<dbReference type="eggNOG" id="ENOG502QUDN">
    <property type="taxonomic scope" value="Eukaryota"/>
</dbReference>
<evidence type="ECO:0000313" key="8">
    <source>
        <dbReference type="WBParaSite" id="Csp11.Scaffold510.g2544.t1"/>
    </source>
</evidence>
<dbReference type="Proteomes" id="UP000095282">
    <property type="component" value="Unplaced"/>
</dbReference>